<name>A0A8J6TD88_9BACT</name>
<dbReference type="NCBIfam" id="NF038214">
    <property type="entry name" value="IS21_help_AAA"/>
    <property type="match status" value="1"/>
</dbReference>
<organism evidence="5 6">
    <name type="scientific">Candidatus Desulfobia pelagia</name>
    <dbReference type="NCBI Taxonomy" id="2841692"/>
    <lineage>
        <taxon>Bacteria</taxon>
        <taxon>Pseudomonadati</taxon>
        <taxon>Thermodesulfobacteriota</taxon>
        <taxon>Desulfobulbia</taxon>
        <taxon>Desulfobulbales</taxon>
        <taxon>Desulfobulbaceae</taxon>
        <taxon>Candidatus Desulfobia</taxon>
    </lineage>
</organism>
<sequence length="242" mass="27495">MLNEQTSEKLYQMKLNGMAEALKDQLAQPDINQLPFDERFSLLVDRQWTWKENKRLDRLLRNAKLKLNACIEDIDYKRARGIDKSVILSLAGCEWIRQIQNIIITGPTGVGKTYLACAMANLACRNGHSALYVRTPRLLQQLVIAKADGTYVKIMNKLAKAKVLIIDDLGLAPLSDSERRDLLEVIEDRYELCSTIITSQLPIDLWHDSIGDPTIADAILDRLVHNAHKITLEGDSMRRKKT</sequence>
<comment type="caution">
    <text evidence="5">The sequence shown here is derived from an EMBL/GenBank/DDBJ whole genome shotgun (WGS) entry which is preliminary data.</text>
</comment>
<keyword evidence="3 5" id="KW-0067">ATP-binding</keyword>
<feature type="domain" description="AAA+ ATPase" evidence="4">
    <location>
        <begin position="98"/>
        <end position="231"/>
    </location>
</feature>
<dbReference type="PANTHER" id="PTHR30050">
    <property type="entry name" value="CHROMOSOMAL REPLICATION INITIATOR PROTEIN DNAA"/>
    <property type="match status" value="1"/>
</dbReference>
<evidence type="ECO:0000256" key="2">
    <source>
        <dbReference type="ARBA" id="ARBA00022741"/>
    </source>
</evidence>
<dbReference type="Proteomes" id="UP000614424">
    <property type="component" value="Unassembled WGS sequence"/>
</dbReference>
<keyword evidence="2" id="KW-0547">Nucleotide-binding</keyword>
<evidence type="ECO:0000256" key="1">
    <source>
        <dbReference type="ARBA" id="ARBA00008059"/>
    </source>
</evidence>
<dbReference type="InterPro" id="IPR028350">
    <property type="entry name" value="DNAC/IstB-like"/>
</dbReference>
<dbReference type="InterPro" id="IPR002611">
    <property type="entry name" value="IstB_ATP-bd"/>
</dbReference>
<dbReference type="InterPro" id="IPR027417">
    <property type="entry name" value="P-loop_NTPase"/>
</dbReference>
<dbReference type="GO" id="GO:0006260">
    <property type="term" value="P:DNA replication"/>
    <property type="evidence" value="ECO:0007669"/>
    <property type="project" value="TreeGrafter"/>
</dbReference>
<gene>
    <name evidence="5" type="ORF">H8E41_00280</name>
</gene>
<evidence type="ECO:0000313" key="6">
    <source>
        <dbReference type="Proteomes" id="UP000614424"/>
    </source>
</evidence>
<dbReference type="InterPro" id="IPR003593">
    <property type="entry name" value="AAA+_ATPase"/>
</dbReference>
<comment type="similarity">
    <text evidence="1">Belongs to the IS21/IS1162 putative ATP-binding protein family.</text>
</comment>
<protein>
    <submittedName>
        <fullName evidence="5">ATP-binding protein</fullName>
    </submittedName>
</protein>
<dbReference type="InterPro" id="IPR047661">
    <property type="entry name" value="IstB"/>
</dbReference>
<proteinExistence type="inferred from homology"/>
<accession>A0A8J6TD88</accession>
<dbReference type="SUPFAM" id="SSF52540">
    <property type="entry name" value="P-loop containing nucleoside triphosphate hydrolases"/>
    <property type="match status" value="1"/>
</dbReference>
<dbReference type="GO" id="GO:0005524">
    <property type="term" value="F:ATP binding"/>
    <property type="evidence" value="ECO:0007669"/>
    <property type="project" value="UniProtKB-KW"/>
</dbReference>
<evidence type="ECO:0000256" key="3">
    <source>
        <dbReference type="ARBA" id="ARBA00022840"/>
    </source>
</evidence>
<dbReference type="PANTHER" id="PTHR30050:SF4">
    <property type="entry name" value="ATP-BINDING PROTEIN RV3427C IN INSERTION SEQUENCE-RELATED"/>
    <property type="match status" value="1"/>
</dbReference>
<reference evidence="5 6" key="1">
    <citation type="submission" date="2020-08" db="EMBL/GenBank/DDBJ databases">
        <title>Bridging the membrane lipid divide: bacteria of the FCB group superphylum have the potential to synthesize archaeal ether lipids.</title>
        <authorList>
            <person name="Villanueva L."/>
            <person name="Von Meijenfeldt F.A.B."/>
            <person name="Westbye A.B."/>
            <person name="Yadav S."/>
            <person name="Hopmans E.C."/>
            <person name="Dutilh B.E."/>
            <person name="Sinninghe Damste J.S."/>
        </authorList>
    </citation>
    <scope>NUCLEOTIDE SEQUENCE [LARGE SCALE GENOMIC DNA]</scope>
    <source>
        <strain evidence="5">NIOZ-UU47</strain>
    </source>
</reference>
<dbReference type="SMART" id="SM00382">
    <property type="entry name" value="AAA"/>
    <property type="match status" value="1"/>
</dbReference>
<dbReference type="AlphaFoldDB" id="A0A8J6TD88"/>
<dbReference type="PIRSF" id="PIRSF003073">
    <property type="entry name" value="DNAC_TnpB_IstB"/>
    <property type="match status" value="1"/>
</dbReference>
<dbReference type="Gene3D" id="3.40.50.300">
    <property type="entry name" value="P-loop containing nucleotide triphosphate hydrolases"/>
    <property type="match status" value="1"/>
</dbReference>
<dbReference type="CDD" id="cd00009">
    <property type="entry name" value="AAA"/>
    <property type="match status" value="1"/>
</dbReference>
<dbReference type="EMBL" id="JACNJZ010000019">
    <property type="protein sequence ID" value="MBC8316313.1"/>
    <property type="molecule type" value="Genomic_DNA"/>
</dbReference>
<dbReference type="Pfam" id="PF01695">
    <property type="entry name" value="IstB_IS21"/>
    <property type="match status" value="1"/>
</dbReference>
<evidence type="ECO:0000259" key="4">
    <source>
        <dbReference type="SMART" id="SM00382"/>
    </source>
</evidence>
<evidence type="ECO:0000313" key="5">
    <source>
        <dbReference type="EMBL" id="MBC8316313.1"/>
    </source>
</evidence>